<evidence type="ECO:0000256" key="1">
    <source>
        <dbReference type="SAM" id="SignalP"/>
    </source>
</evidence>
<dbReference type="InterPro" id="IPR050452">
    <property type="entry name" value="Metacaspase"/>
</dbReference>
<feature type="domain" description="Peptidase C14 caspase" evidence="2">
    <location>
        <begin position="586"/>
        <end position="719"/>
    </location>
</feature>
<dbReference type="EMBL" id="NVUL01000113">
    <property type="protein sequence ID" value="PCI73832.1"/>
    <property type="molecule type" value="Genomic_DNA"/>
</dbReference>
<dbReference type="GO" id="GO:0006508">
    <property type="term" value="P:proteolysis"/>
    <property type="evidence" value="ECO:0007669"/>
    <property type="project" value="InterPro"/>
</dbReference>
<feature type="signal peptide" evidence="1">
    <location>
        <begin position="1"/>
        <end position="36"/>
    </location>
</feature>
<dbReference type="GO" id="GO:0005737">
    <property type="term" value="C:cytoplasm"/>
    <property type="evidence" value="ECO:0007669"/>
    <property type="project" value="TreeGrafter"/>
</dbReference>
<dbReference type="Pfam" id="PF04151">
    <property type="entry name" value="PPC"/>
    <property type="match status" value="2"/>
</dbReference>
<organism evidence="4 5">
    <name type="scientific">SAR86 cluster bacterium</name>
    <dbReference type="NCBI Taxonomy" id="2030880"/>
    <lineage>
        <taxon>Bacteria</taxon>
        <taxon>Pseudomonadati</taxon>
        <taxon>Pseudomonadota</taxon>
        <taxon>Gammaproteobacteria</taxon>
        <taxon>SAR86 cluster</taxon>
    </lineage>
</organism>
<evidence type="ECO:0000259" key="2">
    <source>
        <dbReference type="Pfam" id="PF00656"/>
    </source>
</evidence>
<dbReference type="InterPro" id="IPR011600">
    <property type="entry name" value="Pept_C14_caspase"/>
</dbReference>
<dbReference type="GO" id="GO:0004197">
    <property type="term" value="F:cysteine-type endopeptidase activity"/>
    <property type="evidence" value="ECO:0007669"/>
    <property type="project" value="InterPro"/>
</dbReference>
<protein>
    <submittedName>
        <fullName evidence="4">Uncharacterized protein</fullName>
    </submittedName>
</protein>
<feature type="chain" id="PRO_5013377308" evidence="1">
    <location>
        <begin position="37"/>
        <end position="827"/>
    </location>
</feature>
<name>A0A2A4WTR6_9GAMM</name>
<dbReference type="Gene3D" id="2.60.120.380">
    <property type="match status" value="3"/>
</dbReference>
<dbReference type="Gene3D" id="3.40.50.1460">
    <property type="match status" value="1"/>
</dbReference>
<proteinExistence type="predicted"/>
<keyword evidence="1" id="KW-0732">Signal</keyword>
<dbReference type="PROSITE" id="PS51257">
    <property type="entry name" value="PROKAR_LIPOPROTEIN"/>
    <property type="match status" value="1"/>
</dbReference>
<dbReference type="Pfam" id="PF00656">
    <property type="entry name" value="Peptidase_C14"/>
    <property type="match status" value="1"/>
</dbReference>
<evidence type="ECO:0000313" key="4">
    <source>
        <dbReference type="EMBL" id="PCI73832.1"/>
    </source>
</evidence>
<dbReference type="AlphaFoldDB" id="A0A2A4WTR6"/>
<comment type="caution">
    <text evidence="4">The sequence shown here is derived from an EMBL/GenBank/DDBJ whole genome shotgun (WGS) entry which is preliminary data.</text>
</comment>
<reference evidence="5" key="1">
    <citation type="submission" date="2017-08" db="EMBL/GenBank/DDBJ databases">
        <title>A dynamic microbial community with high functional redundancy inhabits the cold, oxic subseafloor aquifer.</title>
        <authorList>
            <person name="Tully B.J."/>
            <person name="Wheat C.G."/>
            <person name="Glazer B.T."/>
            <person name="Huber J.A."/>
        </authorList>
    </citation>
    <scope>NUCLEOTIDE SEQUENCE [LARGE SCALE GENOMIC DNA]</scope>
</reference>
<dbReference type="InterPro" id="IPR018247">
    <property type="entry name" value="EF_Hand_1_Ca_BS"/>
</dbReference>
<feature type="domain" description="Peptidase C-terminal archaeal/bacterial" evidence="3">
    <location>
        <begin position="253"/>
        <end position="319"/>
    </location>
</feature>
<dbReference type="InterPro" id="IPR007280">
    <property type="entry name" value="Peptidase_C_arc/bac"/>
</dbReference>
<sequence length="827" mass="89006">MFKSTNSLAFHANSTARNCTLAIGLLFACLAPNTHAQPDVSSINFGDNASSWANDQECDDPRFAGDGMAPTLVETDRAHDASDCRTLYIAGSIYLLDSNSATSNASIDFGDDSSTWSNDGQCDDPRFVGEGMASTLLESDRLHDASDCRDLFLALSISLIGGSIPDNNGGVDFGDNSSTWAFDGQCDDPRFAGRGMSALLLDTDMFHDAEDCRELVEMDSIRLLPGSNVVIGGRFERGSLRAGDDTRMNGSYSDSYTFIADRGDSTIVDLRSGEFDTFLTVRAPNGEEFTNDDYEASFDRSLVSIPRTETGVYEVIVSSYAEAETGGYTLEFTTDERPLESLNRQINGVLVFEDDAFTDGEYYDSYDFEGRPGQSVTLDLRSDDFDTYLILRQPNGEALANDDTDGSNSRIEVILSEAGNYEVVVSSFAGGETGEYRLNIAEITDQSGGASSEVATVSLRLGDSVTGDLVDGDQVSENDGFQDSYFFTGNSGETIVVDLTATDFDTVLSLQTPAGELFENDDYQGSTDQSQLQLTLQESGRYRILVSSYSSGETGGYQLAVRPADAPQSVSTTAAIGSQVYGIFAGIADYPGTGNDLDLTDQDAIRARDALIAGAGMNPDNAYTLLNDNATGENFRAALDSINADIGADDTLVIFYSGHGDRVPRADGPNSSDPDGMDETIELYDGPMLDDELAALLDNSNAGTILLVMDSCFSGGFSKDIISRPGRMGLFSSEEDVTSQVAFKFQAGGYLSVFFDEAIREGYADRDENGEVTAIELSQYLHGRYRADVKSLGTSSYVRTSGPQSAYQHLVVDRGGVGPYSVLFNRN</sequence>
<evidence type="ECO:0000313" key="5">
    <source>
        <dbReference type="Proteomes" id="UP000218767"/>
    </source>
</evidence>
<gene>
    <name evidence="4" type="ORF">COB20_15775</name>
</gene>
<accession>A0A2A4WTR6</accession>
<evidence type="ECO:0000259" key="3">
    <source>
        <dbReference type="Pfam" id="PF04151"/>
    </source>
</evidence>
<dbReference type="PROSITE" id="PS00018">
    <property type="entry name" value="EF_HAND_1"/>
    <property type="match status" value="1"/>
</dbReference>
<dbReference type="Proteomes" id="UP000218767">
    <property type="component" value="Unassembled WGS sequence"/>
</dbReference>
<feature type="domain" description="Peptidase C-terminal archaeal/bacterial" evidence="3">
    <location>
        <begin position="483"/>
        <end position="548"/>
    </location>
</feature>
<dbReference type="PANTHER" id="PTHR48104:SF30">
    <property type="entry name" value="METACASPASE-1"/>
    <property type="match status" value="1"/>
</dbReference>
<dbReference type="PANTHER" id="PTHR48104">
    <property type="entry name" value="METACASPASE-4"/>
    <property type="match status" value="1"/>
</dbReference>